<dbReference type="GO" id="GO:0003824">
    <property type="term" value="F:catalytic activity"/>
    <property type="evidence" value="ECO:0007669"/>
    <property type="project" value="InterPro"/>
</dbReference>
<evidence type="ECO:0000313" key="2">
    <source>
        <dbReference type="EMBL" id="KZS03753.1"/>
    </source>
</evidence>
<dbReference type="Gene3D" id="3.60.10.10">
    <property type="entry name" value="Endonuclease/exonuclease/phosphatase"/>
    <property type="match status" value="1"/>
</dbReference>
<evidence type="ECO:0000259" key="1">
    <source>
        <dbReference type="Pfam" id="PF14529"/>
    </source>
</evidence>
<sequence length="289" mass="32223">MEALRSSLESRGLPKNVIELLLGAARLNTQAAYQSAWNAWNSWCIKRGIHSMSATVNDVLSFLAEYFSEGKSYSSGNDPHIVMLSETHWKENYIPKFNAYQSFYLNRQSQGGGVAILIKKNIQATPILLPQTADFEAVGITMRLKNNKLLDLISIYCPNGNNCTYQEWSRIAESTTNSTILAGDLNAPSNVWEQDRQQNKSGKIITEYLANEDKLILCTPKDLGTRPSNNGNQPSTIDLTFESQDLASLITVRTGPYWGSDHLPVMIDLDLNTSTNSAPNDHLTFQKDN</sequence>
<protein>
    <recommendedName>
        <fullName evidence="1">Endonuclease/exonuclease/phosphatase domain-containing protein</fullName>
    </recommendedName>
</protein>
<organism evidence="2 3">
    <name type="scientific">Daphnia magna</name>
    <dbReference type="NCBI Taxonomy" id="35525"/>
    <lineage>
        <taxon>Eukaryota</taxon>
        <taxon>Metazoa</taxon>
        <taxon>Ecdysozoa</taxon>
        <taxon>Arthropoda</taxon>
        <taxon>Crustacea</taxon>
        <taxon>Branchiopoda</taxon>
        <taxon>Diplostraca</taxon>
        <taxon>Cladocera</taxon>
        <taxon>Anomopoda</taxon>
        <taxon>Daphniidae</taxon>
        <taxon>Daphnia</taxon>
    </lineage>
</organism>
<dbReference type="SUPFAM" id="SSF47823">
    <property type="entry name" value="lambda integrase-like, N-terminal domain"/>
    <property type="match status" value="1"/>
</dbReference>
<comment type="caution">
    <text evidence="2">The sequence shown here is derived from an EMBL/GenBank/DDBJ whole genome shotgun (WGS) entry which is preliminary data.</text>
</comment>
<feature type="domain" description="Endonuclease/exonuclease/phosphatase" evidence="1">
    <location>
        <begin position="151"/>
        <end position="265"/>
    </location>
</feature>
<dbReference type="Proteomes" id="UP000076858">
    <property type="component" value="Unassembled WGS sequence"/>
</dbReference>
<dbReference type="SUPFAM" id="SSF56219">
    <property type="entry name" value="DNase I-like"/>
    <property type="match status" value="1"/>
</dbReference>
<gene>
    <name evidence="2" type="ORF">APZ42_033458</name>
</gene>
<dbReference type="PANTHER" id="PTHR33273">
    <property type="entry name" value="DOMAIN-CONTAINING PROTEIN, PUTATIVE-RELATED"/>
    <property type="match status" value="1"/>
</dbReference>
<dbReference type="Pfam" id="PF14529">
    <property type="entry name" value="Exo_endo_phos_2"/>
    <property type="match status" value="1"/>
</dbReference>
<evidence type="ECO:0000313" key="3">
    <source>
        <dbReference type="Proteomes" id="UP000076858"/>
    </source>
</evidence>
<proteinExistence type="predicted"/>
<reference evidence="2 3" key="1">
    <citation type="submission" date="2016-03" db="EMBL/GenBank/DDBJ databases">
        <title>EvidentialGene: Evidence-directed Construction of Genes on Genomes.</title>
        <authorList>
            <person name="Gilbert D.G."/>
            <person name="Choi J.-H."/>
            <person name="Mockaitis K."/>
            <person name="Colbourne J."/>
            <person name="Pfrender M."/>
        </authorList>
    </citation>
    <scope>NUCLEOTIDE SEQUENCE [LARGE SCALE GENOMIC DNA]</scope>
    <source>
        <strain evidence="2 3">Xinb3</strain>
        <tissue evidence="2">Complete organism</tissue>
    </source>
</reference>
<accession>A0A164L365</accession>
<dbReference type="InterPro" id="IPR005135">
    <property type="entry name" value="Endo/exonuclease/phosphatase"/>
</dbReference>
<keyword evidence="3" id="KW-1185">Reference proteome</keyword>
<dbReference type="EMBL" id="LRGB01003214">
    <property type="protein sequence ID" value="KZS03753.1"/>
    <property type="molecule type" value="Genomic_DNA"/>
</dbReference>
<dbReference type="PANTHER" id="PTHR33273:SF4">
    <property type="entry name" value="ENDONUCLEASE_EXONUCLEASE_PHOSPHATASE DOMAIN-CONTAINING PROTEIN"/>
    <property type="match status" value="1"/>
</dbReference>
<name>A0A164L365_9CRUS</name>
<dbReference type="InterPro" id="IPR036691">
    <property type="entry name" value="Endo/exonu/phosph_ase_sf"/>
</dbReference>
<dbReference type="AlphaFoldDB" id="A0A164L365"/>